<keyword evidence="13" id="KW-0868">Chloride</keyword>
<evidence type="ECO:0000256" key="11">
    <source>
        <dbReference type="ARBA" id="ARBA00023136"/>
    </source>
</evidence>
<keyword evidence="10" id="KW-0406">Ion transport</keyword>
<feature type="domain" description="Amino acid permease/ SLC12A" evidence="18">
    <location>
        <begin position="136"/>
        <end position="308"/>
    </location>
</feature>
<keyword evidence="6 17" id="KW-0812">Transmembrane</keyword>
<evidence type="ECO:0000256" key="5">
    <source>
        <dbReference type="ARBA" id="ARBA00022553"/>
    </source>
</evidence>
<feature type="transmembrane region" description="Helical" evidence="17">
    <location>
        <begin position="162"/>
        <end position="188"/>
    </location>
</feature>
<keyword evidence="3" id="KW-1003">Cell membrane</keyword>
<keyword evidence="5" id="KW-0597">Phosphoprotein</keyword>
<feature type="transmembrane region" description="Helical" evidence="17">
    <location>
        <begin position="285"/>
        <end position="305"/>
    </location>
</feature>
<dbReference type="GO" id="GO:0006884">
    <property type="term" value="P:cell volume homeostasis"/>
    <property type="evidence" value="ECO:0007669"/>
    <property type="project" value="TreeGrafter"/>
</dbReference>
<dbReference type="InterPro" id="IPR018491">
    <property type="entry name" value="SLC12_C"/>
</dbReference>
<reference evidence="20 21" key="1">
    <citation type="journal article" date="2023" name="BMC Biol.">
        <title>The compact genome of the sponge Oopsacas minuta (Hexactinellida) is lacking key metazoan core genes.</title>
        <authorList>
            <person name="Santini S."/>
            <person name="Schenkelaars Q."/>
            <person name="Jourda C."/>
            <person name="Duchesne M."/>
            <person name="Belahbib H."/>
            <person name="Rocher C."/>
            <person name="Selva M."/>
            <person name="Riesgo A."/>
            <person name="Vervoort M."/>
            <person name="Leys S.P."/>
            <person name="Kodjabachian L."/>
            <person name="Le Bivic A."/>
            <person name="Borchiellini C."/>
            <person name="Claverie J.M."/>
            <person name="Renard E."/>
        </authorList>
    </citation>
    <scope>NUCLEOTIDE SEQUENCE [LARGE SCALE GENOMIC DNA]</scope>
    <source>
        <strain evidence="20">SPO-2</strain>
    </source>
</reference>
<keyword evidence="9 17" id="KW-1133">Transmembrane helix</keyword>
<feature type="transmembrane region" description="Helical" evidence="17">
    <location>
        <begin position="616"/>
        <end position="640"/>
    </location>
</feature>
<dbReference type="PANTHER" id="PTHR11827">
    <property type="entry name" value="SOLUTE CARRIER FAMILY 12, CATION COTRANSPORTERS"/>
    <property type="match status" value="1"/>
</dbReference>
<sequence length="1113" mass="122954">MSERFIVSEDKSDSSDTEDTPALSGLQHSNVESPNIPMERLHHYDTDGVNLEVGENCKASYKRKMETTKMNNLSLFEEDIRMRPKISAFLKRRKNSKSDPNADTSALYPEGGQKGTFYRVKKRLKARSKMGTIIGVYLPCLQNILGVILFLRLTWIVGSAGIIQALLIVLISCTCTLLTTISMSAIATNGVVPAGGSYYMISRALGPEFGGAVGVLFYLGTTFAASMYIIGAIEILLTYIVPEASLFGEILGNPNVLFNNMRVYGTILLLLLSVLVFIGVRVVNYFALFCLACVLVSMVSIYLGIIVHSFLPVLSVCTIDGVALEGSYLCPHNASSSYHLPLNTSTYCSANDPTLISLFNGTRYLTSSLVSWSTEPVCRVGIPGIGSGVIFRNLLDSYRSAGEGRPGEVAVGTQVPSDIATSFTVLLAIFFPSVTGIMAGSNRSGDLKDPQKSIPLGTISAILTTTCIYVSCVIGFGAAVEGFLLRDKFGDSIGGRLVVAELSWPTAWLILIGAMLSTVGAGLQSLTGAPRLLQAIAKDDLLPFVGFFKSTIGGEPTRALILTAIIAEIGILIASLDYVAPIITLFFLMCYMFVNIACSLQSLLKAPNWRPRFKYYHWTLSTIGAVLCLVLMFISAWYYAIITMILALGIYKYIEFRGAEKEWGDGMRSLSREAARLSLLKLEQGQPHSRNWRPQILVLISPDEDYMPKERNLLAFTSQLKAGKGLIMVSSVILGEYKDHVAEVLASTQTIRRLMSENRIQGFSQVIASREIDEGVSYLLQASGLGGLKHNTILLAWPESWKNKETYKQFINTLRMASVSRIALMVTKGIRQFPDNESKVKGNIDIWWIVHDGGLLMLIPFLLKKNKVWKQCNLRIFTVAQEEDNSIQMKKDLTQFLYQVRISAEVFIIELPDCDISAYTYDRTILMEERQNMLEDLKLTRKERRANVQDVVDSSHRRGATHSPPNRDAVAYRPSWSSVLSTLDPPEALQKPQSVAKTNQRFEVQAADEGNPTSLPISPPVDSEVHVSFHSSDPVAMPEPTPYNLRHMNTSVRLNELIIERSHDAKLVVINLPSPPDSHSDETSYMAFLEVLTEGLDRVLMIRGGGREVVSIF</sequence>
<keyword evidence="12" id="KW-0325">Glycoprotein</keyword>
<comment type="catalytic activity">
    <reaction evidence="15">
        <text>K(+)(in) + chloride(in) = K(+)(out) + chloride(out)</text>
        <dbReference type="Rhea" id="RHEA:72427"/>
        <dbReference type="ChEBI" id="CHEBI:17996"/>
        <dbReference type="ChEBI" id="CHEBI:29103"/>
    </reaction>
</comment>
<feature type="transmembrane region" description="Helical" evidence="17">
    <location>
        <begin position="261"/>
        <end position="278"/>
    </location>
</feature>
<evidence type="ECO:0000256" key="14">
    <source>
        <dbReference type="ARBA" id="ARBA00046331"/>
    </source>
</evidence>
<accession>A0AAV7JKF5</accession>
<dbReference type="GO" id="GO:0005886">
    <property type="term" value="C:plasma membrane"/>
    <property type="evidence" value="ECO:0007669"/>
    <property type="project" value="UniProtKB-SubCell"/>
</dbReference>
<evidence type="ECO:0000256" key="7">
    <source>
        <dbReference type="ARBA" id="ARBA00022847"/>
    </source>
</evidence>
<dbReference type="AlphaFoldDB" id="A0AAV7JKF5"/>
<evidence type="ECO:0000256" key="1">
    <source>
        <dbReference type="ARBA" id="ARBA00004651"/>
    </source>
</evidence>
<dbReference type="GO" id="GO:1990573">
    <property type="term" value="P:potassium ion import across plasma membrane"/>
    <property type="evidence" value="ECO:0007669"/>
    <property type="project" value="TreeGrafter"/>
</dbReference>
<dbReference type="NCBIfam" id="TIGR00930">
    <property type="entry name" value="2a30"/>
    <property type="match status" value="1"/>
</dbReference>
<feature type="domain" description="SLC12A transporter C-terminal" evidence="19">
    <location>
        <begin position="1048"/>
        <end position="1111"/>
    </location>
</feature>
<feature type="region of interest" description="Disordered" evidence="16">
    <location>
        <begin position="946"/>
        <end position="970"/>
    </location>
</feature>
<dbReference type="InterPro" id="IPR004842">
    <property type="entry name" value="SLC12A_fam"/>
</dbReference>
<feature type="transmembrane region" description="Helical" evidence="17">
    <location>
        <begin position="559"/>
        <end position="576"/>
    </location>
</feature>
<dbReference type="EMBL" id="JAKMXF010000324">
    <property type="protein sequence ID" value="KAI6648925.1"/>
    <property type="molecule type" value="Genomic_DNA"/>
</dbReference>
<evidence type="ECO:0000256" key="6">
    <source>
        <dbReference type="ARBA" id="ARBA00022692"/>
    </source>
</evidence>
<evidence type="ECO:0000256" key="10">
    <source>
        <dbReference type="ARBA" id="ARBA00023065"/>
    </source>
</evidence>
<dbReference type="InterPro" id="IPR000076">
    <property type="entry name" value="KCL_cotranspt"/>
</dbReference>
<dbReference type="GO" id="GO:0055075">
    <property type="term" value="P:potassium ion homeostasis"/>
    <property type="evidence" value="ECO:0007669"/>
    <property type="project" value="TreeGrafter"/>
</dbReference>
<gene>
    <name evidence="20" type="ORF">LOD99_6998</name>
</gene>
<feature type="transmembrane region" description="Helical" evidence="17">
    <location>
        <begin position="131"/>
        <end position="156"/>
    </location>
</feature>
<name>A0AAV7JKF5_9METZ</name>
<feature type="domain" description="SLC12A transporter C-terminal" evidence="19">
    <location>
        <begin position="830"/>
        <end position="909"/>
    </location>
</feature>
<evidence type="ECO:0000256" key="17">
    <source>
        <dbReference type="SAM" id="Phobius"/>
    </source>
</evidence>
<proteinExistence type="inferred from homology"/>
<dbReference type="Gene3D" id="1.20.1740.10">
    <property type="entry name" value="Amino acid/polyamine transporter I"/>
    <property type="match status" value="1"/>
</dbReference>
<dbReference type="PANTHER" id="PTHR11827:SF73">
    <property type="entry name" value="KAZACHOC, ISOFORM G"/>
    <property type="match status" value="1"/>
</dbReference>
<keyword evidence="8" id="KW-0630">Potassium</keyword>
<dbReference type="InterPro" id="IPR004841">
    <property type="entry name" value="AA-permease/SLC12A_dom"/>
</dbReference>
<dbReference type="GO" id="GO:0015379">
    <property type="term" value="F:potassium:chloride symporter activity"/>
    <property type="evidence" value="ECO:0007669"/>
    <property type="project" value="InterPro"/>
</dbReference>
<dbReference type="Pfam" id="PF03522">
    <property type="entry name" value="SLC12"/>
    <property type="match status" value="3"/>
</dbReference>
<feature type="compositionally biased region" description="Basic and acidic residues" evidence="16">
    <location>
        <begin position="1"/>
        <end position="14"/>
    </location>
</feature>
<feature type="transmembrane region" description="Helical" evidence="17">
    <location>
        <begin position="209"/>
        <end position="241"/>
    </location>
</feature>
<evidence type="ECO:0000256" key="16">
    <source>
        <dbReference type="SAM" id="MobiDB-lite"/>
    </source>
</evidence>
<dbReference type="GO" id="GO:0045202">
    <property type="term" value="C:synapse"/>
    <property type="evidence" value="ECO:0007669"/>
    <property type="project" value="GOC"/>
</dbReference>
<dbReference type="PRINTS" id="PR01081">
    <property type="entry name" value="KCLTRNSPORT"/>
</dbReference>
<dbReference type="GO" id="GO:0007268">
    <property type="term" value="P:chemical synaptic transmission"/>
    <property type="evidence" value="ECO:0007669"/>
    <property type="project" value="TreeGrafter"/>
</dbReference>
<evidence type="ECO:0000256" key="2">
    <source>
        <dbReference type="ARBA" id="ARBA00022448"/>
    </source>
</evidence>
<evidence type="ECO:0000256" key="4">
    <source>
        <dbReference type="ARBA" id="ARBA00022538"/>
    </source>
</evidence>
<comment type="caution">
    <text evidence="20">The sequence shown here is derived from an EMBL/GenBank/DDBJ whole genome shotgun (WGS) entry which is preliminary data.</text>
</comment>
<evidence type="ECO:0000256" key="9">
    <source>
        <dbReference type="ARBA" id="ARBA00022989"/>
    </source>
</evidence>
<feature type="transmembrane region" description="Helical" evidence="17">
    <location>
        <begin position="419"/>
        <end position="440"/>
    </location>
</feature>
<evidence type="ECO:0000313" key="20">
    <source>
        <dbReference type="EMBL" id="KAI6648925.1"/>
    </source>
</evidence>
<dbReference type="GO" id="GO:0055064">
    <property type="term" value="P:chloride ion homeostasis"/>
    <property type="evidence" value="ECO:0007669"/>
    <property type="project" value="TreeGrafter"/>
</dbReference>
<evidence type="ECO:0000256" key="8">
    <source>
        <dbReference type="ARBA" id="ARBA00022958"/>
    </source>
</evidence>
<feature type="transmembrane region" description="Helical" evidence="17">
    <location>
        <begin position="461"/>
        <end position="485"/>
    </location>
</feature>
<evidence type="ECO:0000256" key="12">
    <source>
        <dbReference type="ARBA" id="ARBA00023180"/>
    </source>
</evidence>
<dbReference type="Pfam" id="PF00324">
    <property type="entry name" value="AA_permease"/>
    <property type="match status" value="2"/>
</dbReference>
<feature type="transmembrane region" description="Helical" evidence="17">
    <location>
        <begin position="505"/>
        <end position="523"/>
    </location>
</feature>
<feature type="transmembrane region" description="Helical" evidence="17">
    <location>
        <begin position="582"/>
        <end position="604"/>
    </location>
</feature>
<evidence type="ECO:0000259" key="19">
    <source>
        <dbReference type="Pfam" id="PF03522"/>
    </source>
</evidence>
<evidence type="ECO:0000313" key="21">
    <source>
        <dbReference type="Proteomes" id="UP001165289"/>
    </source>
</evidence>
<keyword evidence="4" id="KW-0633">Potassium transport</keyword>
<keyword evidence="21" id="KW-1185">Reference proteome</keyword>
<keyword evidence="7" id="KW-0769">Symport</keyword>
<comment type="subcellular location">
    <subcellularLocation>
        <location evidence="1">Cell membrane</location>
        <topology evidence="1">Multi-pass membrane protein</topology>
    </subcellularLocation>
</comment>
<evidence type="ECO:0000259" key="18">
    <source>
        <dbReference type="Pfam" id="PF00324"/>
    </source>
</evidence>
<keyword evidence="2" id="KW-0813">Transport</keyword>
<protein>
    <submittedName>
        <fullName evidence="20">Solute carrier family 12 member 6-like</fullName>
    </submittedName>
</protein>
<dbReference type="Proteomes" id="UP001165289">
    <property type="component" value="Unassembled WGS sequence"/>
</dbReference>
<keyword evidence="11 17" id="KW-0472">Membrane</keyword>
<evidence type="ECO:0000256" key="15">
    <source>
        <dbReference type="ARBA" id="ARBA00047825"/>
    </source>
</evidence>
<organism evidence="20 21">
    <name type="scientific">Oopsacas minuta</name>
    <dbReference type="NCBI Taxonomy" id="111878"/>
    <lineage>
        <taxon>Eukaryota</taxon>
        <taxon>Metazoa</taxon>
        <taxon>Porifera</taxon>
        <taxon>Hexactinellida</taxon>
        <taxon>Hexasterophora</taxon>
        <taxon>Lyssacinosida</taxon>
        <taxon>Leucopsacidae</taxon>
        <taxon>Oopsacas</taxon>
    </lineage>
</organism>
<feature type="domain" description="Amino acid permease/ SLC12A" evidence="18">
    <location>
        <begin position="420"/>
        <end position="697"/>
    </location>
</feature>
<comment type="similarity">
    <text evidence="14">Belongs to the SLC12A transporter family. K/Cl co-transporter subfamily.</text>
</comment>
<feature type="region of interest" description="Disordered" evidence="16">
    <location>
        <begin position="1"/>
        <end position="34"/>
    </location>
</feature>
<feature type="domain" description="SLC12A transporter C-terminal" evidence="19">
    <location>
        <begin position="712"/>
        <end position="826"/>
    </location>
</feature>
<evidence type="ECO:0000256" key="13">
    <source>
        <dbReference type="ARBA" id="ARBA00023214"/>
    </source>
</evidence>
<evidence type="ECO:0000256" key="3">
    <source>
        <dbReference type="ARBA" id="ARBA00022475"/>
    </source>
</evidence>